<comment type="cofactor">
    <cofactor evidence="1">
        <name>Mg(2+)</name>
        <dbReference type="ChEBI" id="CHEBI:18420"/>
    </cofactor>
</comment>
<dbReference type="PANTHER" id="PTHR43046:SF16">
    <property type="entry name" value="ADP-RIBOSE PYROPHOSPHATASE YJHB-RELATED"/>
    <property type="match status" value="1"/>
</dbReference>
<protein>
    <submittedName>
        <fullName evidence="4">NUDIX domain protein</fullName>
    </submittedName>
</protein>
<evidence type="ECO:0000256" key="1">
    <source>
        <dbReference type="ARBA" id="ARBA00001946"/>
    </source>
</evidence>
<feature type="domain" description="Nudix hydrolase" evidence="3">
    <location>
        <begin position="23"/>
        <end position="149"/>
    </location>
</feature>
<dbReference type="GO" id="GO:0016787">
    <property type="term" value="F:hydrolase activity"/>
    <property type="evidence" value="ECO:0007669"/>
    <property type="project" value="UniProtKB-KW"/>
</dbReference>
<dbReference type="PATRIC" id="fig|1299334.3.peg.377"/>
<dbReference type="PROSITE" id="PS00893">
    <property type="entry name" value="NUDIX_BOX"/>
    <property type="match status" value="1"/>
</dbReference>
<dbReference type="PANTHER" id="PTHR43046">
    <property type="entry name" value="GDP-MANNOSE MANNOSYL HYDROLASE"/>
    <property type="match status" value="1"/>
</dbReference>
<dbReference type="AlphaFoldDB" id="X8E831"/>
<dbReference type="InterPro" id="IPR015797">
    <property type="entry name" value="NUDIX_hydrolase-like_dom_sf"/>
</dbReference>
<evidence type="ECO:0000256" key="2">
    <source>
        <dbReference type="ARBA" id="ARBA00022801"/>
    </source>
</evidence>
<evidence type="ECO:0000259" key="3">
    <source>
        <dbReference type="PROSITE" id="PS51462"/>
    </source>
</evidence>
<keyword evidence="2" id="KW-0378">Hydrolase</keyword>
<dbReference type="Gene3D" id="3.90.79.10">
    <property type="entry name" value="Nucleoside Triphosphate Pyrophosphohydrolase"/>
    <property type="match status" value="1"/>
</dbReference>
<gene>
    <name evidence="4" type="ORF">I553_7348</name>
</gene>
<dbReference type="SUPFAM" id="SSF55811">
    <property type="entry name" value="Nudix"/>
    <property type="match status" value="1"/>
</dbReference>
<comment type="caution">
    <text evidence="4">The sequence shown here is derived from an EMBL/GenBank/DDBJ whole genome shotgun (WGS) entry which is preliminary data.</text>
</comment>
<dbReference type="InterPro" id="IPR020084">
    <property type="entry name" value="NUDIX_hydrolase_CS"/>
</dbReference>
<dbReference type="Pfam" id="PF00293">
    <property type="entry name" value="NUDIX"/>
    <property type="match status" value="1"/>
</dbReference>
<organism evidence="4">
    <name type="scientific">Mycobacterium xenopi 4042</name>
    <dbReference type="NCBI Taxonomy" id="1299334"/>
    <lineage>
        <taxon>Bacteria</taxon>
        <taxon>Bacillati</taxon>
        <taxon>Actinomycetota</taxon>
        <taxon>Actinomycetes</taxon>
        <taxon>Mycobacteriales</taxon>
        <taxon>Mycobacteriaceae</taxon>
        <taxon>Mycobacterium</taxon>
    </lineage>
</organism>
<dbReference type="CDD" id="cd02883">
    <property type="entry name" value="NUDIX_Hydrolase"/>
    <property type="match status" value="1"/>
</dbReference>
<dbReference type="PROSITE" id="PS51462">
    <property type="entry name" value="NUDIX"/>
    <property type="match status" value="1"/>
</dbReference>
<dbReference type="InterPro" id="IPR000086">
    <property type="entry name" value="NUDIX_hydrolase_dom"/>
</dbReference>
<sequence>MCSFSPSLNAHGGKAMTSVDDSLVELRCAVAVVRGDAVLLLQRPDRGDWVLPGGRPHPHEGMASCARRETREETGLDVYPNRCALVLEVNDPVEHRRIVELVFIAEDFDTAATPVAREPDRRPVWVGWDELRTVTLHPPIAGFLPDLRRGGYARYLGNLWRPDPGDR</sequence>
<proteinExistence type="predicted"/>
<reference evidence="4" key="1">
    <citation type="submission" date="2014-01" db="EMBL/GenBank/DDBJ databases">
        <authorList>
            <person name="Brown-Elliot B."/>
            <person name="Wallace R."/>
            <person name="Lenaerts A."/>
            <person name="Ordway D."/>
            <person name="DeGroote M.A."/>
            <person name="Parker T."/>
            <person name="Sizemore C."/>
            <person name="Tallon L.J."/>
            <person name="Sadzewicz L.K."/>
            <person name="Sengamalay N."/>
            <person name="Fraser C.M."/>
            <person name="Hine E."/>
            <person name="Shefchek K.A."/>
            <person name="Das S.P."/>
            <person name="Tettelin H."/>
        </authorList>
    </citation>
    <scope>NUCLEOTIDE SEQUENCE [LARGE SCALE GENOMIC DNA]</scope>
    <source>
        <strain evidence="4">4042</strain>
    </source>
</reference>
<dbReference type="EMBL" id="JAOB01000006">
    <property type="protein sequence ID" value="EUA76336.1"/>
    <property type="molecule type" value="Genomic_DNA"/>
</dbReference>
<name>X8E831_MYCXE</name>
<evidence type="ECO:0000313" key="4">
    <source>
        <dbReference type="EMBL" id="EUA76336.1"/>
    </source>
</evidence>
<accession>X8E831</accession>